<protein>
    <submittedName>
        <fullName evidence="1">Uma2 family endonuclease</fullName>
    </submittedName>
</protein>
<dbReference type="Gene3D" id="3.90.1570.10">
    <property type="entry name" value="tt1808, chain A"/>
    <property type="match status" value="1"/>
</dbReference>
<accession>A0ABU6B2V1</accession>
<dbReference type="Proteomes" id="UP001348098">
    <property type="component" value="Unassembled WGS sequence"/>
</dbReference>
<dbReference type="GO" id="GO:0004519">
    <property type="term" value="F:endonuclease activity"/>
    <property type="evidence" value="ECO:0007669"/>
    <property type="project" value="UniProtKB-KW"/>
</dbReference>
<dbReference type="RefSeq" id="WP_195082111.1">
    <property type="nucleotide sequence ID" value="NZ_JAYESH010000009.1"/>
</dbReference>
<dbReference type="InterPro" id="IPR012296">
    <property type="entry name" value="Nuclease_put_TT1808"/>
</dbReference>
<evidence type="ECO:0000313" key="2">
    <source>
        <dbReference type="Proteomes" id="UP001348098"/>
    </source>
</evidence>
<keyword evidence="1" id="KW-0378">Hydrolase</keyword>
<organism evidence="1 2">
    <name type="scientific">Nocardia implantans</name>
    <dbReference type="NCBI Taxonomy" id="3108168"/>
    <lineage>
        <taxon>Bacteria</taxon>
        <taxon>Bacillati</taxon>
        <taxon>Actinomycetota</taxon>
        <taxon>Actinomycetes</taxon>
        <taxon>Mycobacteriales</taxon>
        <taxon>Nocardiaceae</taxon>
        <taxon>Nocardia</taxon>
    </lineage>
</organism>
<keyword evidence="2" id="KW-1185">Reference proteome</keyword>
<gene>
    <name evidence="1" type="ORF">U3653_27645</name>
</gene>
<comment type="caution">
    <text evidence="1">The sequence shown here is derived from an EMBL/GenBank/DDBJ whole genome shotgun (WGS) entry which is preliminary data.</text>
</comment>
<keyword evidence="1" id="KW-0540">Nuclease</keyword>
<keyword evidence="1" id="KW-0255">Endonuclease</keyword>
<dbReference type="EMBL" id="JAYKYQ010000013">
    <property type="protein sequence ID" value="MEB3513818.1"/>
    <property type="molecule type" value="Genomic_DNA"/>
</dbReference>
<sequence>MDTADKLAEYALAGIPWYWIVWVSNNCVDSIEVYVLDQVLSQYRLRRKLEPSESQTVIDVPIEIKIDWTRPGVLAR</sequence>
<name>A0ABU6B2V1_9NOCA</name>
<reference evidence="1 2" key="1">
    <citation type="submission" date="2023-12" db="EMBL/GenBank/DDBJ databases">
        <title>novel species in genus Nocarida.</title>
        <authorList>
            <person name="Li Z."/>
        </authorList>
    </citation>
    <scope>NUCLEOTIDE SEQUENCE [LARGE SCALE GENOMIC DNA]</scope>
    <source>
        <strain evidence="1 2">CDC186</strain>
    </source>
</reference>
<proteinExistence type="predicted"/>
<evidence type="ECO:0000313" key="1">
    <source>
        <dbReference type="EMBL" id="MEB3513818.1"/>
    </source>
</evidence>